<keyword evidence="4" id="KW-1185">Reference proteome</keyword>
<keyword evidence="1" id="KW-0472">Membrane</keyword>
<evidence type="ECO:0000256" key="1">
    <source>
        <dbReference type="SAM" id="Phobius"/>
    </source>
</evidence>
<evidence type="ECO:0000313" key="3">
    <source>
        <dbReference type="EMBL" id="NYK09501.1"/>
    </source>
</evidence>
<proteinExistence type="predicted"/>
<dbReference type="EMBL" id="JACCHJ010000001">
    <property type="protein sequence ID" value="NYK09501.1"/>
    <property type="molecule type" value="Genomic_DNA"/>
</dbReference>
<evidence type="ECO:0000313" key="4">
    <source>
        <dbReference type="Proteomes" id="UP000521075"/>
    </source>
</evidence>
<name>A0A853DSZ7_9MICO</name>
<dbReference type="InterPro" id="IPR025889">
    <property type="entry name" value="GSP17M-like_dom"/>
</dbReference>
<gene>
    <name evidence="3" type="ORF">HNR14_001382</name>
</gene>
<dbReference type="AlphaFoldDB" id="A0A853DSZ7"/>
<keyword evidence="1" id="KW-0812">Transmembrane</keyword>
<dbReference type="Pfam" id="PF11181">
    <property type="entry name" value="YflT"/>
    <property type="match status" value="1"/>
</dbReference>
<feature type="transmembrane region" description="Helical" evidence="1">
    <location>
        <begin position="64"/>
        <end position="88"/>
    </location>
</feature>
<sequence length="124" mass="12607">MSATTQGAHQASDTGSDSTTVGVVDDFAAAEAVIRRLADADFPIEHARTVGGDLRLIQHTTGRVTFWGAVGLGAAGGAITGLLIGWIFGAVVGGLTGALWFSVSGGSRLLNTEPTADDHEPSDD</sequence>
<keyword evidence="1" id="KW-1133">Transmembrane helix</keyword>
<dbReference type="RefSeq" id="WP_179700461.1">
    <property type="nucleotide sequence ID" value="NZ_BAAAHA010000003.1"/>
</dbReference>
<accession>A0A853DSZ7</accession>
<evidence type="ECO:0000259" key="2">
    <source>
        <dbReference type="Pfam" id="PF11181"/>
    </source>
</evidence>
<reference evidence="3 4" key="1">
    <citation type="submission" date="2020-07" db="EMBL/GenBank/DDBJ databases">
        <title>Sequencing the genomes of 1000 actinobacteria strains.</title>
        <authorList>
            <person name="Klenk H.-P."/>
        </authorList>
    </citation>
    <scope>NUCLEOTIDE SEQUENCE [LARGE SCALE GENOMIC DNA]</scope>
    <source>
        <strain evidence="3 4">DSM 15166</strain>
    </source>
</reference>
<comment type="caution">
    <text evidence="3">The sequence shown here is derived from an EMBL/GenBank/DDBJ whole genome shotgun (WGS) entry which is preliminary data.</text>
</comment>
<feature type="domain" description="General stress protein 17M-like" evidence="2">
    <location>
        <begin position="20"/>
        <end position="87"/>
    </location>
</feature>
<organism evidence="3 4">
    <name type="scientific">Leifsonia naganoensis</name>
    <dbReference type="NCBI Taxonomy" id="150025"/>
    <lineage>
        <taxon>Bacteria</taxon>
        <taxon>Bacillati</taxon>
        <taxon>Actinomycetota</taxon>
        <taxon>Actinomycetes</taxon>
        <taxon>Micrococcales</taxon>
        <taxon>Microbacteriaceae</taxon>
        <taxon>Leifsonia</taxon>
    </lineage>
</organism>
<protein>
    <recommendedName>
        <fullName evidence="2">General stress protein 17M-like domain-containing protein</fullName>
    </recommendedName>
</protein>
<dbReference type="Proteomes" id="UP000521075">
    <property type="component" value="Unassembled WGS sequence"/>
</dbReference>